<evidence type="ECO:0000313" key="2">
    <source>
        <dbReference type="EMBL" id="CAF1540038.1"/>
    </source>
</evidence>
<sequence length="88" mass="10582">MRLLLHNIYNTIQDQLIGVLTQKCTRYQVHYERLSFNEYPQIVKLIENLILNIKSSNKKIYNYRALKTLLQSQTDKFSLIFMMKKNDV</sequence>
<gene>
    <name evidence="4" type="ORF">FNK824_LOCUS35860</name>
    <name evidence="3" type="ORF">OTI717_LOCUS35781</name>
    <name evidence="1" type="ORF">RFH988_LOCUS37744</name>
    <name evidence="2" type="ORF">SEV965_LOCUS38072</name>
</gene>
<evidence type="ECO:0000313" key="5">
    <source>
        <dbReference type="Proteomes" id="UP000663874"/>
    </source>
</evidence>
<dbReference type="Proteomes" id="UP000663823">
    <property type="component" value="Unassembled WGS sequence"/>
</dbReference>
<dbReference type="AlphaFoldDB" id="A0A820AQ99"/>
<dbReference type="Proteomes" id="UP000663882">
    <property type="component" value="Unassembled WGS sequence"/>
</dbReference>
<dbReference type="Proteomes" id="UP000663889">
    <property type="component" value="Unassembled WGS sequence"/>
</dbReference>
<evidence type="ECO:0000313" key="1">
    <source>
        <dbReference type="EMBL" id="CAF1475565.1"/>
    </source>
</evidence>
<proteinExistence type="predicted"/>
<reference evidence="4" key="1">
    <citation type="submission" date="2021-02" db="EMBL/GenBank/DDBJ databases">
        <authorList>
            <person name="Nowell W R."/>
        </authorList>
    </citation>
    <scope>NUCLEOTIDE SEQUENCE</scope>
</reference>
<accession>A0A820AQ99</accession>
<evidence type="ECO:0000313" key="3">
    <source>
        <dbReference type="EMBL" id="CAF4141875.1"/>
    </source>
</evidence>
<dbReference type="EMBL" id="CAJOAX010014260">
    <property type="protein sequence ID" value="CAF4141875.1"/>
    <property type="molecule type" value="Genomic_DNA"/>
</dbReference>
<name>A0A820AQ99_9BILA</name>
<dbReference type="EMBL" id="CAJNOU010008700">
    <property type="protein sequence ID" value="CAF1540038.1"/>
    <property type="molecule type" value="Genomic_DNA"/>
</dbReference>
<dbReference type="Proteomes" id="UP000663874">
    <property type="component" value="Unassembled WGS sequence"/>
</dbReference>
<comment type="caution">
    <text evidence="4">The sequence shown here is derived from an EMBL/GenBank/DDBJ whole genome shotgun (WGS) entry which is preliminary data.</text>
</comment>
<dbReference type="EMBL" id="CAJOBE010015753">
    <property type="protein sequence ID" value="CAF4193144.1"/>
    <property type="molecule type" value="Genomic_DNA"/>
</dbReference>
<dbReference type="OrthoDB" id="10259024at2759"/>
<dbReference type="EMBL" id="CAJNOO010007886">
    <property type="protein sequence ID" value="CAF1475565.1"/>
    <property type="molecule type" value="Genomic_DNA"/>
</dbReference>
<evidence type="ECO:0000313" key="4">
    <source>
        <dbReference type="EMBL" id="CAF4193144.1"/>
    </source>
</evidence>
<protein>
    <submittedName>
        <fullName evidence="4">Uncharacterized protein</fullName>
    </submittedName>
</protein>
<organism evidence="4 5">
    <name type="scientific">Rotaria sordida</name>
    <dbReference type="NCBI Taxonomy" id="392033"/>
    <lineage>
        <taxon>Eukaryota</taxon>
        <taxon>Metazoa</taxon>
        <taxon>Spiralia</taxon>
        <taxon>Gnathifera</taxon>
        <taxon>Rotifera</taxon>
        <taxon>Eurotatoria</taxon>
        <taxon>Bdelloidea</taxon>
        <taxon>Philodinida</taxon>
        <taxon>Philodinidae</taxon>
        <taxon>Rotaria</taxon>
    </lineage>
</organism>